<evidence type="ECO:0000313" key="1">
    <source>
        <dbReference type="EMBL" id="AQZ68571.1"/>
    </source>
</evidence>
<dbReference type="GO" id="GO:0042802">
    <property type="term" value="F:identical protein binding"/>
    <property type="evidence" value="ECO:0007669"/>
    <property type="project" value="InterPro"/>
</dbReference>
<dbReference type="EMBL" id="CP017717">
    <property type="protein sequence ID" value="AQZ68571.1"/>
    <property type="molecule type" value="Genomic_DNA"/>
</dbReference>
<protein>
    <recommendedName>
        <fullName evidence="3">Tetratricopeptide repeat protein</fullName>
    </recommendedName>
</protein>
<gene>
    <name evidence="1" type="ORF">BKM31_50205</name>
</gene>
<evidence type="ECO:0000313" key="2">
    <source>
        <dbReference type="Proteomes" id="UP000190797"/>
    </source>
</evidence>
<dbReference type="InterPro" id="IPR011990">
    <property type="entry name" value="TPR-like_helical_dom_sf"/>
</dbReference>
<evidence type="ECO:0008006" key="3">
    <source>
        <dbReference type="Google" id="ProtNLM"/>
    </source>
</evidence>
<reference evidence="2" key="1">
    <citation type="journal article" date="2017" name="Med. Chem. Commun.">
        <title>Nonomuraea sp. ATCC 55076 harbours the largest actinomycete chromosome to date and the kistamicin biosynthetic gene cluster.</title>
        <authorList>
            <person name="Nazari B."/>
            <person name="Forneris C.C."/>
            <person name="Gibson M.I."/>
            <person name="Moon K."/>
            <person name="Schramma K.R."/>
            <person name="Seyedsayamdost M.R."/>
        </authorList>
    </citation>
    <scope>NUCLEOTIDE SEQUENCE [LARGE SCALE GENOMIC DNA]</scope>
    <source>
        <strain evidence="2">ATCC 55076</strain>
    </source>
</reference>
<accession>A0A1V0AEB3</accession>
<keyword evidence="2" id="KW-1185">Reference proteome</keyword>
<dbReference type="Proteomes" id="UP000190797">
    <property type="component" value="Chromosome"/>
</dbReference>
<dbReference type="KEGG" id="noa:BKM31_50205"/>
<dbReference type="InterPro" id="IPR002885">
    <property type="entry name" value="PPR_rpt"/>
</dbReference>
<dbReference type="AlphaFoldDB" id="A0A1V0AEB3"/>
<dbReference type="Pfam" id="PF01535">
    <property type="entry name" value="PPR"/>
    <property type="match status" value="1"/>
</dbReference>
<dbReference type="SUPFAM" id="SSF48452">
    <property type="entry name" value="TPR-like"/>
    <property type="match status" value="1"/>
</dbReference>
<dbReference type="STRING" id="1909395.BKM31_50205"/>
<dbReference type="Pfam" id="PF07721">
    <property type="entry name" value="TPR_4"/>
    <property type="match status" value="1"/>
</dbReference>
<dbReference type="InterPro" id="IPR011717">
    <property type="entry name" value="TPR-4"/>
</dbReference>
<sequence>MTPDVVDRLIEHGHLDTVVATARSGEWFSAAGAVKELATQRDWESAWEVLAPFAETRWWHAIKVAADLLERQGRVDEAVGLVRAQAEGGERLAWSALARLLARHGRVDEAIEVLRPHLEDWLLLEALAEAAEGHGRDEEVTELLRPAVEDKLRTGEPWNAVILMGRVLERQGRVDEALDLLRHSNEADQYSFANEVEEFTAMLARHDRLEELRELAAEPDGGYAACALADRLAQRGRIDEGIAILRGAPGKWLSKVVHDLVRLLAESGRVDEIVEAARPEMEGRDCGCLLTEVVDVLVANGRAGEALDLIAEMARHHEHDENLVDSLGHQRLMLLAETGRLDEAIAEASTPAEDPYGFRADSLARLLEKAGRADEAIAVLIESGHNPSYAAGLLIERGRVEEAVAICRRPSATPAIAPSATDERHEECPF</sequence>
<name>A0A1V0AEB3_9ACTN</name>
<proteinExistence type="predicted"/>
<dbReference type="Gene3D" id="1.25.40.10">
    <property type="entry name" value="Tetratricopeptide repeat domain"/>
    <property type="match status" value="1"/>
</dbReference>
<organism evidence="1 2">
    <name type="scientific">[Actinomadura] parvosata subsp. kistnae</name>
    <dbReference type="NCBI Taxonomy" id="1909395"/>
    <lineage>
        <taxon>Bacteria</taxon>
        <taxon>Bacillati</taxon>
        <taxon>Actinomycetota</taxon>
        <taxon>Actinomycetes</taxon>
        <taxon>Streptosporangiales</taxon>
        <taxon>Streptosporangiaceae</taxon>
        <taxon>Nonomuraea</taxon>
    </lineage>
</organism>